<reference evidence="2 3" key="1">
    <citation type="journal article" date="2016" name="Sci. Rep.">
        <title>Metabolic traits of an uncultured archaeal lineage -MSBL1- from brine pools of the Red Sea.</title>
        <authorList>
            <person name="Mwirichia R."/>
            <person name="Alam I."/>
            <person name="Rashid M."/>
            <person name="Vinu M."/>
            <person name="Ba-Alawi W."/>
            <person name="Anthony Kamau A."/>
            <person name="Kamanda Ngugi D."/>
            <person name="Goker M."/>
            <person name="Klenk H.P."/>
            <person name="Bajic V."/>
            <person name="Stingl U."/>
        </authorList>
    </citation>
    <scope>NUCLEOTIDE SEQUENCE [LARGE SCALE GENOMIC DNA]</scope>
    <source>
        <strain evidence="2">SCGC-AAA261G05</strain>
    </source>
</reference>
<evidence type="ECO:0000313" key="3">
    <source>
        <dbReference type="Proteomes" id="UP000070405"/>
    </source>
</evidence>
<feature type="region of interest" description="Disordered" evidence="1">
    <location>
        <begin position="28"/>
        <end position="59"/>
    </location>
</feature>
<evidence type="ECO:0000256" key="1">
    <source>
        <dbReference type="SAM" id="MobiDB-lite"/>
    </source>
</evidence>
<organism evidence="2 3">
    <name type="scientific">candidate division MSBL1 archaeon SCGC-AAA261G05</name>
    <dbReference type="NCBI Taxonomy" id="1698276"/>
    <lineage>
        <taxon>Archaea</taxon>
        <taxon>Methanobacteriati</taxon>
        <taxon>Methanobacteriota</taxon>
        <taxon>candidate division MSBL1</taxon>
    </lineage>
</organism>
<comment type="caution">
    <text evidence="2">The sequence shown here is derived from an EMBL/GenBank/DDBJ whole genome shotgun (WGS) entry which is preliminary data.</text>
</comment>
<protein>
    <submittedName>
        <fullName evidence="2">Uncharacterized protein</fullName>
    </submittedName>
</protein>
<accession>A0A133VA68</accession>
<dbReference type="EMBL" id="LHYA01000032">
    <property type="protein sequence ID" value="KXB03287.1"/>
    <property type="molecule type" value="Genomic_DNA"/>
</dbReference>
<name>A0A133VA68_9EURY</name>
<keyword evidence="3" id="KW-1185">Reference proteome</keyword>
<sequence>MCELTLREKLDSILVRIREIEGRLSVLKKDNSDGGTRVEGSQRIDLDPPRSSNNNYLKRVIKDAKRRLERDRGS</sequence>
<evidence type="ECO:0000313" key="2">
    <source>
        <dbReference type="EMBL" id="KXB03287.1"/>
    </source>
</evidence>
<gene>
    <name evidence="2" type="ORF">AKJ47_02525</name>
</gene>
<dbReference type="AlphaFoldDB" id="A0A133VA68"/>
<proteinExistence type="predicted"/>
<dbReference type="Proteomes" id="UP000070405">
    <property type="component" value="Unassembled WGS sequence"/>
</dbReference>